<keyword evidence="2" id="KW-0808">Transferase</keyword>
<dbReference type="Gene3D" id="3.40.640.10">
    <property type="entry name" value="Type I PLP-dependent aspartate aminotransferase-like (Major domain)"/>
    <property type="match status" value="1"/>
</dbReference>
<sequence>GDDNNTKKLINLLRGWPSPSMLPPSLLLSATTKVLTNPSLFIPALQYGPDPGYQPLREALASWLGNAYSVKPNPNEICISGGASQALACILASFTDPGYTKAVWAGEPCYYLACPIFEDAGFTGRIRGVREDEGGLDVEALEKALKEEDGRGEGEVVFKDPGAERKLYRHVIYVVATCGNPSGKTLSLERRRRLVEVARRYDALVVTDDVYDFLQWGVGAAGEGDGKLPEVLPRLSDVDIAMGRSEYDPEGKHFGHAISNGSFSKLVGPGVRTGWVHGTEDFAKGLSQTGATRSGGAPSQLCAAMVTELVTSGELDAHLRSNTRLALQARHAMLVATVKSELGEFGVEVLESSEHGRDIYGGYFLWLTLPEGGPVAREVAEQAKNEENLIVAPGNLFEVGEGGKFGRNIRLCFSWENVEDIQEGVRRLGRVLR</sequence>
<dbReference type="GO" id="GO:0030170">
    <property type="term" value="F:pyridoxal phosphate binding"/>
    <property type="evidence" value="ECO:0007669"/>
    <property type="project" value="InterPro"/>
</dbReference>
<proteinExistence type="predicted"/>
<dbReference type="PANTHER" id="PTHR42858">
    <property type="entry name" value="AMINOTRANSFERASE"/>
    <property type="match status" value="1"/>
</dbReference>
<comment type="caution">
    <text evidence="2">The sequence shown here is derived from an EMBL/GenBank/DDBJ whole genome shotgun (WGS) entry which is preliminary data.</text>
</comment>
<dbReference type="InterPro" id="IPR015424">
    <property type="entry name" value="PyrdxlP-dep_Trfase"/>
</dbReference>
<dbReference type="GO" id="GO:0047536">
    <property type="term" value="F:2-aminoadipate transaminase activity"/>
    <property type="evidence" value="ECO:0007669"/>
    <property type="project" value="TreeGrafter"/>
</dbReference>
<dbReference type="EMBL" id="JAULSV010000004">
    <property type="protein sequence ID" value="KAK0645497.1"/>
    <property type="molecule type" value="Genomic_DNA"/>
</dbReference>
<dbReference type="CDD" id="cd00609">
    <property type="entry name" value="AAT_like"/>
    <property type="match status" value="1"/>
</dbReference>
<accession>A0AA39Y3R8</accession>
<dbReference type="Proteomes" id="UP001174936">
    <property type="component" value="Unassembled WGS sequence"/>
</dbReference>
<evidence type="ECO:0000259" key="1">
    <source>
        <dbReference type="Pfam" id="PF00155"/>
    </source>
</evidence>
<feature type="domain" description="Aminotransferase class I/classII large" evidence="1">
    <location>
        <begin position="45"/>
        <end position="428"/>
    </location>
</feature>
<dbReference type="Pfam" id="PF00155">
    <property type="entry name" value="Aminotran_1_2"/>
    <property type="match status" value="1"/>
</dbReference>
<protein>
    <submittedName>
        <fullName evidence="2">Pyridoxal phosphate-dependent transferase</fullName>
    </submittedName>
</protein>
<feature type="non-terminal residue" evidence="2">
    <location>
        <position position="1"/>
    </location>
</feature>
<dbReference type="InterPro" id="IPR015421">
    <property type="entry name" value="PyrdxlP-dep_Trfase_major"/>
</dbReference>
<evidence type="ECO:0000313" key="2">
    <source>
        <dbReference type="EMBL" id="KAK0645497.1"/>
    </source>
</evidence>
<evidence type="ECO:0000313" key="3">
    <source>
        <dbReference type="Proteomes" id="UP001174936"/>
    </source>
</evidence>
<dbReference type="InterPro" id="IPR004839">
    <property type="entry name" value="Aminotransferase_I/II_large"/>
</dbReference>
<feature type="non-terminal residue" evidence="2">
    <location>
        <position position="433"/>
    </location>
</feature>
<dbReference type="PANTHER" id="PTHR42858:SF1">
    <property type="entry name" value="LD15494P"/>
    <property type="match status" value="1"/>
</dbReference>
<keyword evidence="3" id="KW-1185">Reference proteome</keyword>
<dbReference type="InterPro" id="IPR015422">
    <property type="entry name" value="PyrdxlP-dep_Trfase_small"/>
</dbReference>
<organism evidence="2 3">
    <name type="scientific">Cercophora newfieldiana</name>
    <dbReference type="NCBI Taxonomy" id="92897"/>
    <lineage>
        <taxon>Eukaryota</taxon>
        <taxon>Fungi</taxon>
        <taxon>Dikarya</taxon>
        <taxon>Ascomycota</taxon>
        <taxon>Pezizomycotina</taxon>
        <taxon>Sordariomycetes</taxon>
        <taxon>Sordariomycetidae</taxon>
        <taxon>Sordariales</taxon>
        <taxon>Lasiosphaeriaceae</taxon>
        <taxon>Cercophora</taxon>
    </lineage>
</organism>
<dbReference type="SUPFAM" id="SSF53383">
    <property type="entry name" value="PLP-dependent transferases"/>
    <property type="match status" value="1"/>
</dbReference>
<dbReference type="Gene3D" id="3.90.1150.10">
    <property type="entry name" value="Aspartate Aminotransferase, domain 1"/>
    <property type="match status" value="1"/>
</dbReference>
<reference evidence="2" key="1">
    <citation type="submission" date="2023-06" db="EMBL/GenBank/DDBJ databases">
        <title>Genome-scale phylogeny and comparative genomics of the fungal order Sordariales.</title>
        <authorList>
            <consortium name="Lawrence Berkeley National Laboratory"/>
            <person name="Hensen N."/>
            <person name="Bonometti L."/>
            <person name="Westerberg I."/>
            <person name="Brannstrom I.O."/>
            <person name="Guillou S."/>
            <person name="Cros-Aarteil S."/>
            <person name="Calhoun S."/>
            <person name="Haridas S."/>
            <person name="Kuo A."/>
            <person name="Mondo S."/>
            <person name="Pangilinan J."/>
            <person name="Riley R."/>
            <person name="Labutti K."/>
            <person name="Andreopoulos B."/>
            <person name="Lipzen A."/>
            <person name="Chen C."/>
            <person name="Yanf M."/>
            <person name="Daum C."/>
            <person name="Ng V."/>
            <person name="Clum A."/>
            <person name="Steindorff A."/>
            <person name="Ohm R."/>
            <person name="Martin F."/>
            <person name="Silar P."/>
            <person name="Natvig D."/>
            <person name="Lalanne C."/>
            <person name="Gautier V."/>
            <person name="Ament-Velasquez S.L."/>
            <person name="Kruys A."/>
            <person name="Hutchinson M.I."/>
            <person name="Powell A.J."/>
            <person name="Barry K."/>
            <person name="Miller A.N."/>
            <person name="Grigoriev I.V."/>
            <person name="Debuchy R."/>
            <person name="Gladieux P."/>
            <person name="Thoren M.H."/>
            <person name="Johannesson H."/>
        </authorList>
    </citation>
    <scope>NUCLEOTIDE SEQUENCE</scope>
    <source>
        <strain evidence="2">SMH2532-1</strain>
    </source>
</reference>
<gene>
    <name evidence="2" type="ORF">B0T16DRAFT_291277</name>
</gene>
<dbReference type="AlphaFoldDB" id="A0AA39Y3R8"/>
<name>A0AA39Y3R8_9PEZI</name>